<comment type="caution">
    <text evidence="7">The sequence shown here is derived from an EMBL/GenBank/DDBJ whole genome shotgun (WGS) entry which is preliminary data.</text>
</comment>
<dbReference type="Gene3D" id="3.30.70.1560">
    <property type="entry name" value="Alpha-L RNA-binding motif"/>
    <property type="match status" value="1"/>
</dbReference>
<dbReference type="Proteomes" id="UP000528322">
    <property type="component" value="Unassembled WGS sequence"/>
</dbReference>
<dbReference type="PANTHER" id="PTHR47683">
    <property type="entry name" value="PSEUDOURIDINE SYNTHASE FAMILY PROTEIN-RELATED"/>
    <property type="match status" value="1"/>
</dbReference>
<proteinExistence type="inferred from homology"/>
<evidence type="ECO:0000256" key="2">
    <source>
        <dbReference type="ARBA" id="ARBA00022884"/>
    </source>
</evidence>
<dbReference type="InterPro" id="IPR020094">
    <property type="entry name" value="TruA/RsuA/RluB/E/F_N"/>
</dbReference>
<dbReference type="GO" id="GO:0003723">
    <property type="term" value="F:RNA binding"/>
    <property type="evidence" value="ECO:0007669"/>
    <property type="project" value="UniProtKB-KW"/>
</dbReference>
<name>A0A7W7Y5V1_9BACT</name>
<dbReference type="InterPro" id="IPR050343">
    <property type="entry name" value="RsuA_PseudoU_synthase"/>
</dbReference>
<dbReference type="Pfam" id="PF00849">
    <property type="entry name" value="PseudoU_synth_2"/>
    <property type="match status" value="1"/>
</dbReference>
<dbReference type="InterPro" id="IPR006145">
    <property type="entry name" value="PsdUridine_synth_RsuA/RluA"/>
</dbReference>
<evidence type="ECO:0000256" key="4">
    <source>
        <dbReference type="PROSITE-ProRule" id="PRU00182"/>
    </source>
</evidence>
<evidence type="ECO:0000256" key="3">
    <source>
        <dbReference type="ARBA" id="ARBA00023235"/>
    </source>
</evidence>
<dbReference type="Gene3D" id="3.30.70.580">
    <property type="entry name" value="Pseudouridine synthase I, catalytic domain, N-terminal subdomain"/>
    <property type="match status" value="1"/>
</dbReference>
<evidence type="ECO:0000256" key="5">
    <source>
        <dbReference type="RuleBase" id="RU003887"/>
    </source>
</evidence>
<evidence type="ECO:0000313" key="8">
    <source>
        <dbReference type="Proteomes" id="UP000528322"/>
    </source>
</evidence>
<dbReference type="GO" id="GO:0005829">
    <property type="term" value="C:cytosol"/>
    <property type="evidence" value="ECO:0007669"/>
    <property type="project" value="UniProtKB-ARBA"/>
</dbReference>
<dbReference type="InterPro" id="IPR020103">
    <property type="entry name" value="PsdUridine_synth_cat_dom_sf"/>
</dbReference>
<dbReference type="PANTHER" id="PTHR47683:SF2">
    <property type="entry name" value="RNA-BINDING S4 DOMAIN-CONTAINING PROTEIN"/>
    <property type="match status" value="1"/>
</dbReference>
<dbReference type="InterPro" id="IPR036986">
    <property type="entry name" value="S4_RNA-bd_sf"/>
</dbReference>
<dbReference type="AlphaFoldDB" id="A0A7W7Y5V1"/>
<dbReference type="RefSeq" id="WP_183733447.1">
    <property type="nucleotide sequence ID" value="NZ_JACHID010000013.1"/>
</dbReference>
<dbReference type="InterPro" id="IPR018496">
    <property type="entry name" value="PsdUridine_synth_RsuA/RluB_CS"/>
</dbReference>
<accession>A0A7W7Y5V1</accession>
<reference evidence="7 8" key="1">
    <citation type="submission" date="2020-08" db="EMBL/GenBank/DDBJ databases">
        <title>Genomic Encyclopedia of Type Strains, Phase IV (KMG-IV): sequencing the most valuable type-strain genomes for metagenomic binning, comparative biology and taxonomic classification.</title>
        <authorList>
            <person name="Goeker M."/>
        </authorList>
    </citation>
    <scope>NUCLEOTIDE SEQUENCE [LARGE SCALE GENOMIC DNA]</scope>
    <source>
        <strain evidence="7 8">DSM 22071</strain>
    </source>
</reference>
<dbReference type="CDD" id="cd00165">
    <property type="entry name" value="S4"/>
    <property type="match status" value="1"/>
</dbReference>
<dbReference type="EMBL" id="JACHID010000013">
    <property type="protein sequence ID" value="MBB5022613.1"/>
    <property type="molecule type" value="Genomic_DNA"/>
</dbReference>
<dbReference type="InterPro" id="IPR002942">
    <property type="entry name" value="S4_RNA-bd"/>
</dbReference>
<dbReference type="PROSITE" id="PS01149">
    <property type="entry name" value="PSI_RSU"/>
    <property type="match status" value="1"/>
</dbReference>
<evidence type="ECO:0000256" key="1">
    <source>
        <dbReference type="ARBA" id="ARBA00008348"/>
    </source>
</evidence>
<dbReference type="Gene3D" id="3.10.290.10">
    <property type="entry name" value="RNA-binding S4 domain"/>
    <property type="match status" value="1"/>
</dbReference>
<sequence>MEIRLQKILAQAGVASRRKAEEFIVEGRVMVNGKKVTELGAKADPDHDFIAVDGKKIDIFRSHTYIILHKPTGYITSTSDDKERPVVMELLPNSKERLVPVGRLDWDSSGLLILTNDGDLAYIMTHPAFHVPKTYMVRLDMPLKPEHLRQLEQGVEIDGRRTQPAKLRLVNTGNQKKATNQWYEITITEGRNRQVRRMFETVGYTVRKLKRTSVGDILLGGIATGKYRYAEPWEIEYFAKLKQQKLDRK</sequence>
<dbReference type="FunFam" id="3.30.70.1560:FF:000001">
    <property type="entry name" value="Pseudouridine synthase"/>
    <property type="match status" value="1"/>
</dbReference>
<dbReference type="GO" id="GO:0000455">
    <property type="term" value="P:enzyme-directed rRNA pseudouridine synthesis"/>
    <property type="evidence" value="ECO:0007669"/>
    <property type="project" value="UniProtKB-ARBA"/>
</dbReference>
<dbReference type="Pfam" id="PF01479">
    <property type="entry name" value="S4"/>
    <property type="match status" value="1"/>
</dbReference>
<dbReference type="PROSITE" id="PS50889">
    <property type="entry name" value="S4"/>
    <property type="match status" value="1"/>
</dbReference>
<dbReference type="EC" id="5.4.99.-" evidence="5"/>
<dbReference type="InterPro" id="IPR042092">
    <property type="entry name" value="PsdUridine_s_RsuA/RluB/E/F_cat"/>
</dbReference>
<dbReference type="FunFam" id="3.10.290.10:FF:000003">
    <property type="entry name" value="Pseudouridine synthase"/>
    <property type="match status" value="1"/>
</dbReference>
<dbReference type="SMART" id="SM00363">
    <property type="entry name" value="S4"/>
    <property type="match status" value="1"/>
</dbReference>
<keyword evidence="3 5" id="KW-0413">Isomerase</keyword>
<dbReference type="SUPFAM" id="SSF55120">
    <property type="entry name" value="Pseudouridine synthase"/>
    <property type="match status" value="1"/>
</dbReference>
<dbReference type="InterPro" id="IPR000748">
    <property type="entry name" value="PsdUridine_synth_RsuA/RluB/E/F"/>
</dbReference>
<dbReference type="SUPFAM" id="SSF55174">
    <property type="entry name" value="Alpha-L RNA-binding motif"/>
    <property type="match status" value="1"/>
</dbReference>
<protein>
    <recommendedName>
        <fullName evidence="5">Pseudouridine synthase</fullName>
        <ecNumber evidence="5">5.4.99.-</ecNumber>
    </recommendedName>
</protein>
<dbReference type="CDD" id="cd02870">
    <property type="entry name" value="PseudoU_synth_RsuA_like"/>
    <property type="match status" value="1"/>
</dbReference>
<comment type="similarity">
    <text evidence="1 5">Belongs to the pseudouridine synthase RsuA family.</text>
</comment>
<dbReference type="NCBIfam" id="TIGR00093">
    <property type="entry name" value="pseudouridine synthase"/>
    <property type="match status" value="1"/>
</dbReference>
<gene>
    <name evidence="7" type="ORF">HNR37_001951</name>
</gene>
<feature type="domain" description="RNA-binding S4" evidence="6">
    <location>
        <begin position="3"/>
        <end position="65"/>
    </location>
</feature>
<evidence type="ECO:0000313" key="7">
    <source>
        <dbReference type="EMBL" id="MBB5022613.1"/>
    </source>
</evidence>
<keyword evidence="8" id="KW-1185">Reference proteome</keyword>
<evidence type="ECO:0000259" key="6">
    <source>
        <dbReference type="SMART" id="SM00363"/>
    </source>
</evidence>
<keyword evidence="2 4" id="KW-0694">RNA-binding</keyword>
<organism evidence="7 8">
    <name type="scientific">Desulfurispira natronophila</name>
    <dbReference type="NCBI Taxonomy" id="682562"/>
    <lineage>
        <taxon>Bacteria</taxon>
        <taxon>Pseudomonadati</taxon>
        <taxon>Chrysiogenota</taxon>
        <taxon>Chrysiogenia</taxon>
        <taxon>Chrysiogenales</taxon>
        <taxon>Chrysiogenaceae</taxon>
        <taxon>Desulfurispira</taxon>
    </lineage>
</organism>
<dbReference type="GO" id="GO:0120159">
    <property type="term" value="F:rRNA pseudouridine synthase activity"/>
    <property type="evidence" value="ECO:0007669"/>
    <property type="project" value="UniProtKB-ARBA"/>
</dbReference>